<evidence type="ECO:0000256" key="1">
    <source>
        <dbReference type="SAM" id="Phobius"/>
    </source>
</evidence>
<proteinExistence type="predicted"/>
<keyword evidence="1" id="KW-1133">Transmembrane helix</keyword>
<feature type="transmembrane region" description="Helical" evidence="1">
    <location>
        <begin position="104"/>
        <end position="123"/>
    </location>
</feature>
<keyword evidence="1" id="KW-0472">Membrane</keyword>
<accession>A0ABT1S716</accession>
<name>A0ABT1S716_9FIRM</name>
<organism evidence="2 3">
    <name type="scientific">Tissierella carlieri</name>
    <dbReference type="NCBI Taxonomy" id="689904"/>
    <lineage>
        <taxon>Bacteria</taxon>
        <taxon>Bacillati</taxon>
        <taxon>Bacillota</taxon>
        <taxon>Tissierellia</taxon>
        <taxon>Tissierellales</taxon>
        <taxon>Tissierellaceae</taxon>
        <taxon>Tissierella</taxon>
    </lineage>
</organism>
<feature type="transmembrane region" description="Helical" evidence="1">
    <location>
        <begin position="152"/>
        <end position="178"/>
    </location>
</feature>
<evidence type="ECO:0000313" key="2">
    <source>
        <dbReference type="EMBL" id="MCQ4922272.1"/>
    </source>
</evidence>
<dbReference type="EMBL" id="JANGAC010000002">
    <property type="protein sequence ID" value="MCQ4922272.1"/>
    <property type="molecule type" value="Genomic_DNA"/>
</dbReference>
<evidence type="ECO:0000313" key="3">
    <source>
        <dbReference type="Proteomes" id="UP001524478"/>
    </source>
</evidence>
<gene>
    <name evidence="2" type="ORF">NE686_04190</name>
</gene>
<feature type="transmembrane region" description="Helical" evidence="1">
    <location>
        <begin position="12"/>
        <end position="33"/>
    </location>
</feature>
<feature type="transmembrane region" description="Helical" evidence="1">
    <location>
        <begin position="39"/>
        <end position="58"/>
    </location>
</feature>
<dbReference type="Proteomes" id="UP001524478">
    <property type="component" value="Unassembled WGS sequence"/>
</dbReference>
<feature type="transmembrane region" description="Helical" evidence="1">
    <location>
        <begin position="78"/>
        <end position="98"/>
    </location>
</feature>
<dbReference type="RefSeq" id="WP_256310559.1">
    <property type="nucleotide sequence ID" value="NZ_JANGAC010000002.1"/>
</dbReference>
<reference evidence="2 3" key="1">
    <citation type="submission" date="2022-06" db="EMBL/GenBank/DDBJ databases">
        <title>Isolation of gut microbiota from human fecal samples.</title>
        <authorList>
            <person name="Pamer E.G."/>
            <person name="Barat B."/>
            <person name="Waligurski E."/>
            <person name="Medina S."/>
            <person name="Paddock L."/>
            <person name="Mostad J."/>
        </authorList>
    </citation>
    <scope>NUCLEOTIDE SEQUENCE [LARGE SCALE GENOMIC DNA]</scope>
    <source>
        <strain evidence="2 3">DFI.7.95</strain>
    </source>
</reference>
<sequence>MNIKDLLFNKKFGRKYMVINFILTLFPVLFSLITKSLSWMVSLSLFIVYASSYCLASISYEQNKKIGQLIDPDIVLKAFSFVFGVLATLLYVLINFFIQIPLEIVYIFANAIISLFVLYAKIFDKETTNIKDKKGKVRTIFNTIWDSLPKSFFLRVIFIILVIILFVFTIGIYFFYYINKLPVTLFLD</sequence>
<keyword evidence="1" id="KW-0812">Transmembrane</keyword>
<keyword evidence="3" id="KW-1185">Reference proteome</keyword>
<protein>
    <submittedName>
        <fullName evidence="2">Uncharacterized protein</fullName>
    </submittedName>
</protein>
<comment type="caution">
    <text evidence="2">The sequence shown here is derived from an EMBL/GenBank/DDBJ whole genome shotgun (WGS) entry which is preliminary data.</text>
</comment>